<dbReference type="UniPathway" id="UPA00344"/>
<gene>
    <name evidence="6" type="ORF">DC28_13795</name>
</gene>
<dbReference type="InterPro" id="IPR002820">
    <property type="entry name" value="Mopterin_CF_biosynth-C_dom"/>
</dbReference>
<keyword evidence="7" id="KW-1185">Reference proteome</keyword>
<comment type="pathway">
    <text evidence="1">Cofactor biosynthesis; molybdopterin biosynthesis.</text>
</comment>
<dbReference type="Gene3D" id="3.30.70.640">
    <property type="entry name" value="Molybdopterin cofactor biosynthesis C (MoaC) domain"/>
    <property type="match status" value="1"/>
</dbReference>
<name>A0A098QUB9_9SPIO</name>
<feature type="region of interest" description="Disordered" evidence="4">
    <location>
        <begin position="1"/>
        <end position="22"/>
    </location>
</feature>
<comment type="caution">
    <text evidence="6">The sequence shown here is derived from an EMBL/GenBank/DDBJ whole genome shotgun (WGS) entry which is preliminary data.</text>
</comment>
<evidence type="ECO:0000256" key="4">
    <source>
        <dbReference type="SAM" id="MobiDB-lite"/>
    </source>
</evidence>
<accession>A0A098QUB9</accession>
<dbReference type="GO" id="GO:0006777">
    <property type="term" value="P:Mo-molybdopterin cofactor biosynthetic process"/>
    <property type="evidence" value="ECO:0007669"/>
    <property type="project" value="UniProtKB-KW"/>
</dbReference>
<dbReference type="AlphaFoldDB" id="A0A098QUB9"/>
<dbReference type="STRING" id="1480694.DC28_13795"/>
<reference evidence="6 7" key="1">
    <citation type="submission" date="2014-05" db="EMBL/GenBank/DDBJ databases">
        <title>De novo Genome Sequence of Spirocheata sp.</title>
        <authorList>
            <person name="Shivani Y."/>
            <person name="Subhash Y."/>
            <person name="Tushar L."/>
            <person name="Sasikala C."/>
            <person name="Ramana C.V."/>
        </authorList>
    </citation>
    <scope>NUCLEOTIDE SEQUENCE [LARGE SCALE GENOMIC DNA]</scope>
    <source>
        <strain evidence="6 7">JC230</strain>
    </source>
</reference>
<comment type="function">
    <text evidence="3">Catalyzes the conversion of (8S)-3',8-cyclo-7,8-dihydroguanosine 5'-triphosphate to cyclic pyranopterin monophosphate (cPMP).</text>
</comment>
<dbReference type="RefSeq" id="WP_037549687.1">
    <property type="nucleotide sequence ID" value="NZ_JNUP01000071.1"/>
</dbReference>
<evidence type="ECO:0000313" key="7">
    <source>
        <dbReference type="Proteomes" id="UP000029692"/>
    </source>
</evidence>
<proteinExistence type="predicted"/>
<protein>
    <recommendedName>
        <fullName evidence="5">Molybdopterin cofactor biosynthesis C (MoaC) domain-containing protein</fullName>
    </recommendedName>
</protein>
<evidence type="ECO:0000256" key="1">
    <source>
        <dbReference type="ARBA" id="ARBA00005046"/>
    </source>
</evidence>
<dbReference type="Pfam" id="PF01967">
    <property type="entry name" value="MoaC"/>
    <property type="match status" value="1"/>
</dbReference>
<sequence>MSSHLDASGTPRMVDVGQKPPTQRRAVARGYVLIPRSLEGLEGGEWWSPKGPVFQTAVIAGIQGAKQTSTAIPLCHPIPLTSCQVRLEPLDWQTYLAESRHTGFPLTTTDPDEHQVPTVIRVTCTAATTAPTGVEMEALSGVSAACLTVYDMGKSVTKGIVISALSLLEKTGGKEDWRARGYEG</sequence>
<organism evidence="6 7">
    <name type="scientific">Spirochaeta lutea</name>
    <dbReference type="NCBI Taxonomy" id="1480694"/>
    <lineage>
        <taxon>Bacteria</taxon>
        <taxon>Pseudomonadati</taxon>
        <taxon>Spirochaetota</taxon>
        <taxon>Spirochaetia</taxon>
        <taxon>Spirochaetales</taxon>
        <taxon>Spirochaetaceae</taxon>
        <taxon>Spirochaeta</taxon>
    </lineage>
</organism>
<evidence type="ECO:0000313" key="6">
    <source>
        <dbReference type="EMBL" id="KGE70993.1"/>
    </source>
</evidence>
<keyword evidence="2" id="KW-0501">Molybdenum cofactor biosynthesis</keyword>
<dbReference type="OrthoDB" id="9794429at2"/>
<evidence type="ECO:0000256" key="2">
    <source>
        <dbReference type="ARBA" id="ARBA00023150"/>
    </source>
</evidence>
<dbReference type="eggNOG" id="COG0315">
    <property type="taxonomic scope" value="Bacteria"/>
</dbReference>
<evidence type="ECO:0000256" key="3">
    <source>
        <dbReference type="ARBA" id="ARBA00055087"/>
    </source>
</evidence>
<dbReference type="EMBL" id="JNUP01000071">
    <property type="protein sequence ID" value="KGE70993.1"/>
    <property type="molecule type" value="Genomic_DNA"/>
</dbReference>
<feature type="domain" description="Molybdopterin cofactor biosynthesis C (MoaC)" evidence="5">
    <location>
        <begin position="13"/>
        <end position="173"/>
    </location>
</feature>
<dbReference type="SUPFAM" id="SSF55040">
    <property type="entry name" value="Molybdenum cofactor biosynthesis protein C, MoaC"/>
    <property type="match status" value="1"/>
</dbReference>
<dbReference type="InterPro" id="IPR036522">
    <property type="entry name" value="MoaC_sf"/>
</dbReference>
<dbReference type="Proteomes" id="UP000029692">
    <property type="component" value="Unassembled WGS sequence"/>
</dbReference>
<evidence type="ECO:0000259" key="5">
    <source>
        <dbReference type="Pfam" id="PF01967"/>
    </source>
</evidence>